<gene>
    <name evidence="1" type="ORF">EV421DRAFT_1694851</name>
</gene>
<sequence length="61" mass="7356">LIVTTEQLFRSKSGHLSRLYCLIRDTRFQQRIRRIHVDKAHFIFFAGEKRYGIDAFREAWG</sequence>
<keyword evidence="2" id="KW-1185">Reference proteome</keyword>
<organism evidence="1 2">
    <name type="scientific">Armillaria borealis</name>
    <dbReference type="NCBI Taxonomy" id="47425"/>
    <lineage>
        <taxon>Eukaryota</taxon>
        <taxon>Fungi</taxon>
        <taxon>Dikarya</taxon>
        <taxon>Basidiomycota</taxon>
        <taxon>Agaricomycotina</taxon>
        <taxon>Agaricomycetes</taxon>
        <taxon>Agaricomycetidae</taxon>
        <taxon>Agaricales</taxon>
        <taxon>Marasmiineae</taxon>
        <taxon>Physalacriaceae</taxon>
        <taxon>Armillaria</taxon>
    </lineage>
</organism>
<accession>A0AA39IEM9</accession>
<protein>
    <submittedName>
        <fullName evidence="1">Uncharacterized protein</fullName>
    </submittedName>
</protein>
<dbReference type="Proteomes" id="UP001175226">
    <property type="component" value="Unassembled WGS sequence"/>
</dbReference>
<dbReference type="EMBL" id="JAUEPT010000283">
    <property type="protein sequence ID" value="KAK0421813.1"/>
    <property type="molecule type" value="Genomic_DNA"/>
</dbReference>
<proteinExistence type="predicted"/>
<feature type="non-terminal residue" evidence="1">
    <location>
        <position position="61"/>
    </location>
</feature>
<name>A0AA39IEM9_9AGAR</name>
<feature type="non-terminal residue" evidence="1">
    <location>
        <position position="1"/>
    </location>
</feature>
<dbReference type="AlphaFoldDB" id="A0AA39IEM9"/>
<evidence type="ECO:0000313" key="1">
    <source>
        <dbReference type="EMBL" id="KAK0421813.1"/>
    </source>
</evidence>
<comment type="caution">
    <text evidence="1">The sequence shown here is derived from an EMBL/GenBank/DDBJ whole genome shotgun (WGS) entry which is preliminary data.</text>
</comment>
<reference evidence="1" key="1">
    <citation type="submission" date="2023-06" db="EMBL/GenBank/DDBJ databases">
        <authorList>
            <consortium name="Lawrence Berkeley National Laboratory"/>
            <person name="Ahrendt S."/>
            <person name="Sahu N."/>
            <person name="Indic B."/>
            <person name="Wong-Bajracharya J."/>
            <person name="Merenyi Z."/>
            <person name="Ke H.-M."/>
            <person name="Monk M."/>
            <person name="Kocsube S."/>
            <person name="Drula E."/>
            <person name="Lipzen A."/>
            <person name="Balint B."/>
            <person name="Henrissat B."/>
            <person name="Andreopoulos B."/>
            <person name="Martin F.M."/>
            <person name="Harder C.B."/>
            <person name="Rigling D."/>
            <person name="Ford K.L."/>
            <person name="Foster G.D."/>
            <person name="Pangilinan J."/>
            <person name="Papanicolaou A."/>
            <person name="Barry K."/>
            <person name="LaButti K."/>
            <person name="Viragh M."/>
            <person name="Koriabine M."/>
            <person name="Yan M."/>
            <person name="Riley R."/>
            <person name="Champramary S."/>
            <person name="Plett K.L."/>
            <person name="Tsai I.J."/>
            <person name="Slot J."/>
            <person name="Sipos G."/>
            <person name="Plett J."/>
            <person name="Nagy L.G."/>
            <person name="Grigoriev I.V."/>
        </authorList>
    </citation>
    <scope>NUCLEOTIDE SEQUENCE</scope>
    <source>
        <strain evidence="1">FPL87.14</strain>
    </source>
</reference>
<evidence type="ECO:0000313" key="2">
    <source>
        <dbReference type="Proteomes" id="UP001175226"/>
    </source>
</evidence>